<keyword evidence="3" id="KW-1185">Reference proteome</keyword>
<dbReference type="PIRSF" id="PIRSF021383">
    <property type="entry name" value="YunB"/>
    <property type="match status" value="1"/>
</dbReference>
<dbReference type="InterPro" id="IPR014197">
    <property type="entry name" value="Sporulation_prot_YunB"/>
</dbReference>
<accession>A0A9W5XZL8</accession>
<sequence length="219" mass="24823">MKKIRTSKYKKLKIIIISCSLVIISTFTGFIYYFDKIITPTVMVVANAEMRSKATEIINQNILEVYSEKFNYDDIIRVDKDKEGNIVMLKADTVKMSAIASEVALKSQKELNSIGSVGIKLPLGYITKSNIMSYWGPKITVKMEPLGRIETKYSSDFETAGINQTRHKIYIEVYTKMKVIIPLENDEVEVKNQIPIAETVIVGKIPRTSIDLNMDGIKK</sequence>
<evidence type="ECO:0000313" key="2">
    <source>
        <dbReference type="EMBL" id="GKU23825.1"/>
    </source>
</evidence>
<keyword evidence="1" id="KW-0472">Membrane</keyword>
<feature type="transmembrane region" description="Helical" evidence="1">
    <location>
        <begin position="12"/>
        <end position="34"/>
    </location>
</feature>
<dbReference type="Proteomes" id="UP001057868">
    <property type="component" value="Unassembled WGS sequence"/>
</dbReference>
<dbReference type="NCBIfam" id="TIGR02832">
    <property type="entry name" value="spo_yunB"/>
    <property type="match status" value="1"/>
</dbReference>
<comment type="caution">
    <text evidence="2">The sequence shown here is derived from an EMBL/GenBank/DDBJ whole genome shotgun (WGS) entry which is preliminary data.</text>
</comment>
<proteinExistence type="predicted"/>
<organism evidence="2 3">
    <name type="scientific">Clostridium folliculivorans</name>
    <dbReference type="NCBI Taxonomy" id="2886038"/>
    <lineage>
        <taxon>Bacteria</taxon>
        <taxon>Bacillati</taxon>
        <taxon>Bacillota</taxon>
        <taxon>Clostridia</taxon>
        <taxon>Eubacteriales</taxon>
        <taxon>Clostridiaceae</taxon>
        <taxon>Clostridium</taxon>
    </lineage>
</organism>
<dbReference type="AlphaFoldDB" id="A0A9W5XZL8"/>
<protein>
    <submittedName>
        <fullName evidence="2">Sporulation protein YunB</fullName>
    </submittedName>
</protein>
<evidence type="ECO:0000256" key="1">
    <source>
        <dbReference type="SAM" id="Phobius"/>
    </source>
</evidence>
<name>A0A9W5XZL8_9CLOT</name>
<evidence type="ECO:0000313" key="3">
    <source>
        <dbReference type="Proteomes" id="UP001057868"/>
    </source>
</evidence>
<dbReference type="RefSeq" id="WP_261850872.1">
    <property type="nucleotide sequence ID" value="NZ_BQXY01000001.1"/>
</dbReference>
<keyword evidence="1" id="KW-1133">Transmembrane helix</keyword>
<dbReference type="Pfam" id="PF09560">
    <property type="entry name" value="Spore_YunB"/>
    <property type="match status" value="1"/>
</dbReference>
<gene>
    <name evidence="2" type="ORF">CFOLD11_06510</name>
</gene>
<dbReference type="EMBL" id="BQXY01000001">
    <property type="protein sequence ID" value="GKU23825.1"/>
    <property type="molecule type" value="Genomic_DNA"/>
</dbReference>
<keyword evidence="1" id="KW-0812">Transmembrane</keyword>
<reference evidence="2" key="1">
    <citation type="journal article" date="2023" name="Int. J. Syst. Evol. Microbiol.">
        <title>&lt;i&gt;Clostridium folliculivorans&lt;/i&gt; sp. nov., isolated from soil samples of an organic paddy in Japan.</title>
        <authorList>
            <person name="Tazawa J."/>
            <person name="Kobayashi H."/>
            <person name="Tanizawa Y."/>
            <person name="Uchino A."/>
            <person name="Tanaka F."/>
            <person name="Urashima Y."/>
            <person name="Miura S."/>
            <person name="Sakamoto M."/>
            <person name="Ohkuma M."/>
            <person name="Tohno M."/>
        </authorList>
    </citation>
    <scope>NUCLEOTIDE SEQUENCE</scope>
    <source>
        <strain evidence="2">D1-1</strain>
    </source>
</reference>